<feature type="compositionally biased region" description="Basic residues" evidence="1">
    <location>
        <begin position="145"/>
        <end position="156"/>
    </location>
</feature>
<name>A0A919DC20_9GAMM</name>
<reference evidence="2" key="2">
    <citation type="submission" date="2020-09" db="EMBL/GenBank/DDBJ databases">
        <authorList>
            <person name="Sun Q."/>
            <person name="Kim S."/>
        </authorList>
    </citation>
    <scope>NUCLEOTIDE SEQUENCE</scope>
    <source>
        <strain evidence="2">KCTC 32020</strain>
    </source>
</reference>
<feature type="region of interest" description="Disordered" evidence="1">
    <location>
        <begin position="77"/>
        <end position="190"/>
    </location>
</feature>
<feature type="region of interest" description="Disordered" evidence="1">
    <location>
        <begin position="18"/>
        <end position="44"/>
    </location>
</feature>
<evidence type="ECO:0000313" key="2">
    <source>
        <dbReference type="EMBL" id="GHE33316.1"/>
    </source>
</evidence>
<comment type="caution">
    <text evidence="2">The sequence shown here is derived from an EMBL/GenBank/DDBJ whole genome shotgun (WGS) entry which is preliminary data.</text>
</comment>
<sequence length="190" mass="20614">MSWHGVGLRLRLSPTYEAARPVPHPNPARSVGLSGAKPNIDRDDASCRGRALGFACGSAQPTASDPTRRRSFLANLESRLPTPDSRLPAPDSRLPAPGSRLPTPDSRLPTPDSRLPIPDSRFPIPDSRFPIPRSAYNPQAESARQSRHLRMPRKVRAPQGTVPGNAWAARADGKCNREQTADGPRGIRQG</sequence>
<reference evidence="2" key="1">
    <citation type="journal article" date="2014" name="Int. J. Syst. Evol. Microbiol.">
        <title>Complete genome sequence of Corynebacterium casei LMG S-19264T (=DSM 44701T), isolated from a smear-ripened cheese.</title>
        <authorList>
            <consortium name="US DOE Joint Genome Institute (JGI-PGF)"/>
            <person name="Walter F."/>
            <person name="Albersmeier A."/>
            <person name="Kalinowski J."/>
            <person name="Ruckert C."/>
        </authorList>
    </citation>
    <scope>NUCLEOTIDE SEQUENCE</scope>
    <source>
        <strain evidence="2">KCTC 32020</strain>
    </source>
</reference>
<dbReference type="AlphaFoldDB" id="A0A919DC20"/>
<accession>A0A919DC20</accession>
<gene>
    <name evidence="2" type="ORF">GCM10007167_14290</name>
</gene>
<proteinExistence type="predicted"/>
<dbReference type="Proteomes" id="UP000636453">
    <property type="component" value="Unassembled WGS sequence"/>
</dbReference>
<evidence type="ECO:0000256" key="1">
    <source>
        <dbReference type="SAM" id="MobiDB-lite"/>
    </source>
</evidence>
<feature type="compositionally biased region" description="Basic and acidic residues" evidence="1">
    <location>
        <begin position="171"/>
        <end position="180"/>
    </location>
</feature>
<protein>
    <submittedName>
        <fullName evidence="2">Uncharacterized protein</fullName>
    </submittedName>
</protein>
<keyword evidence="3" id="KW-1185">Reference proteome</keyword>
<organism evidence="2 3">
    <name type="scientific">Vulcaniibacterium thermophilum</name>
    <dbReference type="NCBI Taxonomy" id="1169913"/>
    <lineage>
        <taxon>Bacteria</taxon>
        <taxon>Pseudomonadati</taxon>
        <taxon>Pseudomonadota</taxon>
        <taxon>Gammaproteobacteria</taxon>
        <taxon>Lysobacterales</taxon>
        <taxon>Lysobacteraceae</taxon>
        <taxon>Vulcaniibacterium</taxon>
    </lineage>
</organism>
<evidence type="ECO:0000313" key="3">
    <source>
        <dbReference type="Proteomes" id="UP000636453"/>
    </source>
</evidence>
<dbReference type="EMBL" id="BNCF01000006">
    <property type="protein sequence ID" value="GHE33316.1"/>
    <property type="molecule type" value="Genomic_DNA"/>
</dbReference>